<dbReference type="RefSeq" id="WP_185800881.1">
    <property type="nucleotide sequence ID" value="NZ_JACJVJ010000001.1"/>
</dbReference>
<protein>
    <recommendedName>
        <fullName evidence="5">Inner membrane-spanning protein YciB</fullName>
    </recommendedName>
</protein>
<feature type="transmembrane region" description="Helical" evidence="5">
    <location>
        <begin position="73"/>
        <end position="91"/>
    </location>
</feature>
<feature type="transmembrane region" description="Helical" evidence="5">
    <location>
        <begin position="172"/>
        <end position="193"/>
    </location>
</feature>
<dbReference type="Pfam" id="PF04279">
    <property type="entry name" value="IspA"/>
    <property type="match status" value="1"/>
</dbReference>
<keyword evidence="4 5" id="KW-0472">Membrane</keyword>
<keyword evidence="5" id="KW-0997">Cell inner membrane</keyword>
<comment type="function">
    <text evidence="5">Plays a role in cell envelope biogenesis, maintenance of cell envelope integrity and membrane homeostasis.</text>
</comment>
<dbReference type="EMBL" id="JACJVJ010000001">
    <property type="protein sequence ID" value="MBC2777688.1"/>
    <property type="molecule type" value="Genomic_DNA"/>
</dbReference>
<gene>
    <name evidence="5" type="primary">yciB</name>
    <name evidence="6" type="ORF">H6P80_08645</name>
</gene>
<dbReference type="InterPro" id="IPR006008">
    <property type="entry name" value="YciB"/>
</dbReference>
<evidence type="ECO:0000256" key="1">
    <source>
        <dbReference type="ARBA" id="ARBA00022475"/>
    </source>
</evidence>
<evidence type="ECO:0000256" key="4">
    <source>
        <dbReference type="ARBA" id="ARBA00023136"/>
    </source>
</evidence>
<keyword evidence="7" id="KW-1185">Reference proteome</keyword>
<keyword evidence="1 5" id="KW-1003">Cell membrane</keyword>
<comment type="similarity">
    <text evidence="5">Belongs to the YciB family.</text>
</comment>
<comment type="caution">
    <text evidence="6">The sequence shown here is derived from an EMBL/GenBank/DDBJ whole genome shotgun (WGS) entry which is preliminary data.</text>
</comment>
<proteinExistence type="inferred from homology"/>
<name>A0A842HUM4_9SPHN</name>
<feature type="transmembrane region" description="Helical" evidence="5">
    <location>
        <begin position="103"/>
        <end position="123"/>
    </location>
</feature>
<evidence type="ECO:0000256" key="3">
    <source>
        <dbReference type="ARBA" id="ARBA00022989"/>
    </source>
</evidence>
<evidence type="ECO:0000256" key="2">
    <source>
        <dbReference type="ARBA" id="ARBA00022692"/>
    </source>
</evidence>
<evidence type="ECO:0000313" key="7">
    <source>
        <dbReference type="Proteomes" id="UP000564378"/>
    </source>
</evidence>
<accession>A0A842HUM4</accession>
<evidence type="ECO:0000313" key="6">
    <source>
        <dbReference type="EMBL" id="MBC2777688.1"/>
    </source>
</evidence>
<comment type="subcellular location">
    <subcellularLocation>
        <location evidence="5">Cell inner membrane</location>
        <topology evidence="5">Multi-pass membrane protein</topology>
    </subcellularLocation>
</comment>
<keyword evidence="3 5" id="KW-1133">Transmembrane helix</keyword>
<evidence type="ECO:0000256" key="5">
    <source>
        <dbReference type="HAMAP-Rule" id="MF_00189"/>
    </source>
</evidence>
<keyword evidence="2 5" id="KW-0812">Transmembrane</keyword>
<dbReference type="AlphaFoldDB" id="A0A842HUM4"/>
<dbReference type="PANTHER" id="PTHR36917:SF1">
    <property type="entry name" value="INNER MEMBRANE-SPANNING PROTEIN YCIB"/>
    <property type="match status" value="1"/>
</dbReference>
<dbReference type="Proteomes" id="UP000564378">
    <property type="component" value="Unassembled WGS sequence"/>
</dbReference>
<dbReference type="PANTHER" id="PTHR36917">
    <property type="entry name" value="INTRACELLULAR SEPTATION PROTEIN A-RELATED"/>
    <property type="match status" value="1"/>
</dbReference>
<feature type="transmembrane region" description="Helical" evidence="5">
    <location>
        <begin position="12"/>
        <end position="32"/>
    </location>
</feature>
<feature type="transmembrane region" description="Helical" evidence="5">
    <location>
        <begin position="44"/>
        <end position="67"/>
    </location>
</feature>
<sequence length="213" mass="23297">MTDAEPSKSKAQSGWISFLLDFGPLVAFFTAFKLAQSDEDPFQGILIGTITFMVAITAAIVFSVIAYKKVTPMQWISAVLILGFGALTVYLHDPVFIQIKPTIIYLGFAALLLGGWLRGTPMLRYAFAAAFQGLTEKGWLKLSRNWGLFFVFMALANEAMRASLSFEMWLTVKTWGLTVLSLLFGIANIPMLLKHGFTLEEASEAAAPPAGGE</sequence>
<reference evidence="6 7" key="1">
    <citation type="submission" date="2020-08" db="EMBL/GenBank/DDBJ databases">
        <title>Draft genome sequence of Parasphingopyxis sp. GrpM-11.</title>
        <authorList>
            <person name="Oh J."/>
            <person name="Roh D.-H."/>
        </authorList>
    </citation>
    <scope>NUCLEOTIDE SEQUENCE [LARGE SCALE GENOMIC DNA]</scope>
    <source>
        <strain evidence="6 7">GrpM-11</strain>
    </source>
</reference>
<organism evidence="6 7">
    <name type="scientific">Parasphingopyxis marina</name>
    <dbReference type="NCBI Taxonomy" id="2761622"/>
    <lineage>
        <taxon>Bacteria</taxon>
        <taxon>Pseudomonadati</taxon>
        <taxon>Pseudomonadota</taxon>
        <taxon>Alphaproteobacteria</taxon>
        <taxon>Sphingomonadales</taxon>
        <taxon>Sphingomonadaceae</taxon>
        <taxon>Parasphingopyxis</taxon>
    </lineage>
</organism>
<dbReference type="GO" id="GO:0005886">
    <property type="term" value="C:plasma membrane"/>
    <property type="evidence" value="ECO:0007669"/>
    <property type="project" value="UniProtKB-SubCell"/>
</dbReference>
<dbReference type="HAMAP" id="MF_00189">
    <property type="entry name" value="YciB"/>
    <property type="match status" value="1"/>
</dbReference>